<reference key="1">
    <citation type="submission" date="2011-06" db="EMBL/GenBank/DDBJ databases">
        <authorList>
            <person name="Mongodin E.F."/>
            <person name="Casjens S.R."/>
            <person name="Fraser-Liggett C.M."/>
            <person name="Qiu W.-G."/>
            <person name="Dunn J.J."/>
            <person name="Luft B.J."/>
            <person name="Schutzer S.E."/>
        </authorList>
    </citation>
    <scope>NUCLEOTIDE SEQUENCE</scope>
    <source>
        <strain>DN127</strain>
    </source>
</reference>
<geneLocation type="plasmid" evidence="1 2">
    <name>lp54</name>
</geneLocation>
<dbReference type="KEGG" id="bbs:BbiDN127_A0023"/>
<protein>
    <submittedName>
        <fullName evidence="1">Uncharacterized protein</fullName>
    </submittedName>
</protein>
<accession>G0APE8</accession>
<evidence type="ECO:0000313" key="2">
    <source>
        <dbReference type="Proteomes" id="UP000001634"/>
    </source>
</evidence>
<dbReference type="HOGENOM" id="CLU_3325180_0_0_12"/>
<evidence type="ECO:0000313" key="1">
    <source>
        <dbReference type="EMBL" id="AEL19574.1"/>
    </source>
</evidence>
<organism evidence="1 2">
    <name type="scientific">Borrelia bissettiae (strain DSM 17990 / CIP 109136 / DN127)</name>
    <name type="common">Borreliella bissettiae</name>
    <dbReference type="NCBI Taxonomy" id="521010"/>
    <lineage>
        <taxon>Bacteria</taxon>
        <taxon>Pseudomonadati</taxon>
        <taxon>Spirochaetota</taxon>
        <taxon>Spirochaetia</taxon>
        <taxon>Spirochaetales</taxon>
        <taxon>Borreliaceae</taxon>
        <taxon>Borreliella</taxon>
    </lineage>
</organism>
<dbReference type="AlphaFoldDB" id="G0APE8"/>
<gene>
    <name evidence="1" type="ordered locus">BbiDN127_A0023</name>
</gene>
<name>G0APE8_BORBD</name>
<dbReference type="Proteomes" id="UP000001634">
    <property type="component" value="Plasmid lp54"/>
</dbReference>
<dbReference type="EMBL" id="CP002761">
    <property type="protein sequence ID" value="AEL19574.1"/>
    <property type="molecule type" value="Genomic_DNA"/>
</dbReference>
<keyword evidence="1" id="KW-0614">Plasmid</keyword>
<proteinExistence type="predicted"/>
<sequence length="38" mass="4597">MNLFYANIAVTLFGVISWPFKRVYNFDIYFQFDINNTN</sequence>
<reference evidence="1 2" key="2">
    <citation type="journal article" date="2012" name="J. Bacteriol.">
        <title>Whole-Genome Sequences of Borrelia bissettii, Borrelia valaisiana, and Borrelia spielmanii.</title>
        <authorList>
            <person name="Schutzer S.E."/>
            <person name="Fraser-Liggett C.M."/>
            <person name="Qiu W.G."/>
            <person name="Kraiczy P."/>
            <person name="Mongodin E.F."/>
            <person name="Dunn J.J."/>
            <person name="Luft B.J."/>
            <person name="Casjens S.R."/>
        </authorList>
    </citation>
    <scope>NUCLEOTIDE SEQUENCE [LARGE SCALE GENOMIC DNA]</scope>
    <source>
        <strain evidence="1 2">DN127</strain>
    </source>
</reference>
<keyword evidence="2" id="KW-1185">Reference proteome</keyword>